<dbReference type="InterPro" id="IPR017853">
    <property type="entry name" value="GH"/>
</dbReference>
<dbReference type="Gene3D" id="2.60.40.10">
    <property type="entry name" value="Immunoglobulins"/>
    <property type="match status" value="1"/>
</dbReference>
<comment type="caution">
    <text evidence="7">The sequence shown here is derived from an EMBL/GenBank/DDBJ whole genome shotgun (WGS) entry which is preliminary data.</text>
</comment>
<dbReference type="SUPFAM" id="SSF52279">
    <property type="entry name" value="Beta-D-glucan exohydrolase, C-terminal domain"/>
    <property type="match status" value="1"/>
</dbReference>
<keyword evidence="2 4" id="KW-0378">Hydrolase</keyword>
<dbReference type="Pfam" id="PF00933">
    <property type="entry name" value="Glyco_hydro_3"/>
    <property type="match status" value="1"/>
</dbReference>
<dbReference type="PROSITE" id="PS00775">
    <property type="entry name" value="GLYCOSYL_HYDROL_F3"/>
    <property type="match status" value="1"/>
</dbReference>
<evidence type="ECO:0000313" key="7">
    <source>
        <dbReference type="EMBL" id="KDS50531.1"/>
    </source>
</evidence>
<protein>
    <submittedName>
        <fullName evidence="7">Glycosyl hydrolase family 3 C-terminal domain protein</fullName>
    </submittedName>
</protein>
<dbReference type="InterPro" id="IPR001764">
    <property type="entry name" value="Glyco_hydro_3_N"/>
</dbReference>
<evidence type="ECO:0000313" key="8">
    <source>
        <dbReference type="Proteomes" id="UP000028013"/>
    </source>
</evidence>
<dbReference type="SMART" id="SM00758">
    <property type="entry name" value="PA14"/>
    <property type="match status" value="1"/>
</dbReference>
<dbReference type="PROSITE" id="PS51820">
    <property type="entry name" value="PA14"/>
    <property type="match status" value="1"/>
</dbReference>
<dbReference type="SMART" id="SM01217">
    <property type="entry name" value="Fn3_like"/>
    <property type="match status" value="1"/>
</dbReference>
<evidence type="ECO:0000256" key="5">
    <source>
        <dbReference type="SAM" id="SignalP"/>
    </source>
</evidence>
<dbReference type="RefSeq" id="WP_035448880.1">
    <property type="nucleotide sequence ID" value="NZ_JNHN01000174.1"/>
</dbReference>
<dbReference type="Gene3D" id="2.60.120.260">
    <property type="entry name" value="Galactose-binding domain-like"/>
    <property type="match status" value="1"/>
</dbReference>
<dbReference type="InterPro" id="IPR036881">
    <property type="entry name" value="Glyco_hydro_3_C_sf"/>
</dbReference>
<feature type="signal peptide" evidence="5">
    <location>
        <begin position="1"/>
        <end position="22"/>
    </location>
</feature>
<accession>A0A078S1M1</accession>
<dbReference type="SUPFAM" id="SSF51445">
    <property type="entry name" value="(Trans)glycosidases"/>
    <property type="match status" value="1"/>
</dbReference>
<keyword evidence="3" id="KW-0119">Carbohydrate metabolism</keyword>
<evidence type="ECO:0000256" key="4">
    <source>
        <dbReference type="RuleBase" id="RU361161"/>
    </source>
</evidence>
<proteinExistence type="inferred from homology"/>
<dbReference type="PRINTS" id="PR00133">
    <property type="entry name" value="GLHYDRLASE3"/>
</dbReference>
<dbReference type="PANTHER" id="PTHR42715:SF10">
    <property type="entry name" value="BETA-GLUCOSIDASE"/>
    <property type="match status" value="1"/>
</dbReference>
<dbReference type="GO" id="GO:0008422">
    <property type="term" value="F:beta-glucosidase activity"/>
    <property type="evidence" value="ECO:0007669"/>
    <property type="project" value="UniProtKB-ARBA"/>
</dbReference>
<dbReference type="InterPro" id="IPR036962">
    <property type="entry name" value="Glyco_hydro_3_N_sf"/>
</dbReference>
<keyword evidence="4" id="KW-0326">Glycosidase</keyword>
<dbReference type="EMBL" id="JNHN01000174">
    <property type="protein sequence ID" value="KDS50531.1"/>
    <property type="molecule type" value="Genomic_DNA"/>
</dbReference>
<dbReference type="InterPro" id="IPR011658">
    <property type="entry name" value="PA14_dom"/>
</dbReference>
<feature type="chain" id="PRO_5001744587" evidence="5">
    <location>
        <begin position="23"/>
        <end position="820"/>
    </location>
</feature>
<dbReference type="InterPro" id="IPR026891">
    <property type="entry name" value="Fn3-like"/>
</dbReference>
<dbReference type="GO" id="GO:0005975">
    <property type="term" value="P:carbohydrate metabolic process"/>
    <property type="evidence" value="ECO:0007669"/>
    <property type="project" value="InterPro"/>
</dbReference>
<evidence type="ECO:0000256" key="3">
    <source>
        <dbReference type="ARBA" id="ARBA00023277"/>
    </source>
</evidence>
<dbReference type="AlphaFoldDB" id="A0A078S1M1"/>
<dbReference type="InterPro" id="IPR002772">
    <property type="entry name" value="Glyco_hydro_3_C"/>
</dbReference>
<comment type="similarity">
    <text evidence="1 4">Belongs to the glycosyl hydrolase 3 family.</text>
</comment>
<dbReference type="InterPro" id="IPR050288">
    <property type="entry name" value="Cellulose_deg_GH3"/>
</dbReference>
<dbReference type="FunFam" id="2.60.40.10:FF:000495">
    <property type="entry name" value="Periplasmic beta-glucosidase"/>
    <property type="match status" value="1"/>
</dbReference>
<dbReference type="PATRIC" id="fig|1339349.3.peg.2624"/>
<evidence type="ECO:0000256" key="2">
    <source>
        <dbReference type="ARBA" id="ARBA00022801"/>
    </source>
</evidence>
<dbReference type="Pfam" id="PF14310">
    <property type="entry name" value="Fn3-like"/>
    <property type="match status" value="1"/>
</dbReference>
<dbReference type="Gene3D" id="3.40.50.1700">
    <property type="entry name" value="Glycoside hydrolase family 3 C-terminal domain"/>
    <property type="match status" value="1"/>
</dbReference>
<dbReference type="PANTHER" id="PTHR42715">
    <property type="entry name" value="BETA-GLUCOSIDASE"/>
    <property type="match status" value="1"/>
</dbReference>
<sequence>MKIKKKVALSGLLLCCAITAKAQVCITPQVEQRARELVSQMTLEEKIDYISGPKSFYIRAVPRLGIPEIRMADGPQGIRNNTQSTLYPCGILSASTWNRKLARELGHGLARDAKARGVSILLGPGVNIYRSPLCGRNYEYFGEDPYLTGETAKEYILGVQEEGVMATVKHFAANNQEWSRHHASSDVDERTLQEIYFPAFRKAVQEAGVGAVMDSYNPLNGVHATENSWLNIDVLRKQWGFKGILMSDWTSVYSGVGAANGGLDLEMPVGKFMTREILIPAIENGIVKEETIDAKVRHILQTLIAFGALDTPREDKSIDKDNAQSKEIALDLAREGVVLLKNDNGTLPYRNGRTLVIGPNADIIPTGGGSGFITPYSVVSLYDGMVQLKGGRQIELLSDSILYKDMSQQIYTDGSFTQNGFKGEYYNTRNLTGELFQAAIEPAIDHAWKYGAPFDGMPVDQFSARWTGVYKADKDGTVKFQLAGDDGYRLFVNDKLITGDWGNHSFSTRSAFMQVSAGEIYRLRIEYFDNVGEATVSFQAGMMDEERLASSLKHARNVIVCAGFNSSTEGEGFDRPFALSYGQEYLINKVASLHDNVAVVVNAGGGIDFRNWGQSVQAILMAWYPGQEGGKALAEIITGKLSPSGKLPVSIEEKWEDNPVYGNYYDNRNVPHKRVQYAEGVFVGYRGYDRNGKQPLYPFGYGLSYSSFEYSNLSVEKTGGSRVTVSFDIKNTGKMDAAEAAQVYVRDVECSVPRPLKELKGYDKVYLKKGETKRVRILLDEEAFAYYDVESHRFVVEKGTFEILAGPSSADLPLKATVVL</sequence>
<dbReference type="Gene3D" id="3.20.20.300">
    <property type="entry name" value="Glycoside hydrolase, family 3, N-terminal domain"/>
    <property type="match status" value="1"/>
</dbReference>
<dbReference type="InterPro" id="IPR013783">
    <property type="entry name" value="Ig-like_fold"/>
</dbReference>
<dbReference type="Proteomes" id="UP000028013">
    <property type="component" value="Unassembled WGS sequence"/>
</dbReference>
<name>A0A078S1M1_BACUN</name>
<evidence type="ECO:0000259" key="6">
    <source>
        <dbReference type="PROSITE" id="PS51820"/>
    </source>
</evidence>
<organism evidence="7 8">
    <name type="scientific">Bacteroides uniformis str. 3978 T3 ii</name>
    <dbReference type="NCBI Taxonomy" id="1339349"/>
    <lineage>
        <taxon>Bacteria</taxon>
        <taxon>Pseudomonadati</taxon>
        <taxon>Bacteroidota</taxon>
        <taxon>Bacteroidia</taxon>
        <taxon>Bacteroidales</taxon>
        <taxon>Bacteroidaceae</taxon>
        <taxon>Bacteroides</taxon>
    </lineage>
</organism>
<gene>
    <name evidence="7" type="ORF">M094_1460</name>
</gene>
<keyword evidence="5" id="KW-0732">Signal</keyword>
<feature type="domain" description="PA14" evidence="6">
    <location>
        <begin position="416"/>
        <end position="556"/>
    </location>
</feature>
<evidence type="ECO:0000256" key="1">
    <source>
        <dbReference type="ARBA" id="ARBA00005336"/>
    </source>
</evidence>
<dbReference type="InterPro" id="IPR019800">
    <property type="entry name" value="Glyco_hydro_3_AS"/>
</dbReference>
<dbReference type="Pfam" id="PF07691">
    <property type="entry name" value="PA14"/>
    <property type="match status" value="1"/>
</dbReference>
<dbReference type="InterPro" id="IPR037524">
    <property type="entry name" value="PA14/GLEYA"/>
</dbReference>
<reference evidence="7 8" key="1">
    <citation type="submission" date="2014-04" db="EMBL/GenBank/DDBJ databases">
        <authorList>
            <person name="Sears C."/>
            <person name="Carroll K."/>
            <person name="Sack B.R."/>
            <person name="Qadri F."/>
            <person name="Myers L.L."/>
            <person name="Chung G.-T."/>
            <person name="Escheverria P."/>
            <person name="Fraser C.M."/>
            <person name="Sadzewicz L."/>
            <person name="Shefchek K.A."/>
            <person name="Tallon L."/>
            <person name="Das S.P."/>
            <person name="Daugherty S."/>
            <person name="Mongodin E.F."/>
        </authorList>
    </citation>
    <scope>NUCLEOTIDE SEQUENCE [LARGE SCALE GENOMIC DNA]</scope>
    <source>
        <strain evidence="7 8">3978 T3 ii</strain>
    </source>
</reference>
<dbReference type="Pfam" id="PF01915">
    <property type="entry name" value="Glyco_hydro_3_C"/>
    <property type="match status" value="1"/>
</dbReference>